<reference evidence="1 2" key="1">
    <citation type="submission" date="2021-01" db="EMBL/GenBank/DDBJ databases">
        <title>Whole genome shotgun sequence of Plantactinospora endophytica NBRC 110450.</title>
        <authorList>
            <person name="Komaki H."/>
            <person name="Tamura T."/>
        </authorList>
    </citation>
    <scope>NUCLEOTIDE SEQUENCE [LARGE SCALE GENOMIC DNA]</scope>
    <source>
        <strain evidence="1 2">NBRC 110450</strain>
    </source>
</reference>
<evidence type="ECO:0000313" key="2">
    <source>
        <dbReference type="Proteomes" id="UP000646749"/>
    </source>
</evidence>
<accession>A0ABQ4DV11</accession>
<sequence>MVTGLRWRVLRDDGPDVVVAFDFANGRKEAGFADLAELLPGGRTLLEFEFGGGDVRDRPLDPTALCRMVLDDLLTDGRRLTATLGYCAGAGLACLLATLAKDTAAHDCRVVLFDPLVLGSGAVVRNYETGVEGLRPAVDESDYRAALAVGRRVVSSAERAYRLPEMIDELTSGYARLVRRSGERAGLPEEFRDQMVEVEAELVSHFASFLAYLATATAVDFGRSWHTDLPSPPVVFASEEHDMPAEFAPLLRRSFDVPRASLLSDSRVAAMVDELLGQRPGPEGTPPE</sequence>
<comment type="caution">
    <text evidence="1">The sequence shown here is derived from an EMBL/GenBank/DDBJ whole genome shotgun (WGS) entry which is preliminary data.</text>
</comment>
<keyword evidence="2" id="KW-1185">Reference proteome</keyword>
<organism evidence="1 2">
    <name type="scientific">Plantactinospora endophytica</name>
    <dbReference type="NCBI Taxonomy" id="673535"/>
    <lineage>
        <taxon>Bacteria</taxon>
        <taxon>Bacillati</taxon>
        <taxon>Actinomycetota</taxon>
        <taxon>Actinomycetes</taxon>
        <taxon>Micromonosporales</taxon>
        <taxon>Micromonosporaceae</taxon>
        <taxon>Plantactinospora</taxon>
    </lineage>
</organism>
<gene>
    <name evidence="1" type="ORF">Pen02_12210</name>
</gene>
<evidence type="ECO:0008006" key="3">
    <source>
        <dbReference type="Google" id="ProtNLM"/>
    </source>
</evidence>
<protein>
    <recommendedName>
        <fullName evidence="3">Thioesterase domain-containing protein</fullName>
    </recommendedName>
</protein>
<proteinExistence type="predicted"/>
<dbReference type="EMBL" id="BONW01000004">
    <property type="protein sequence ID" value="GIG86285.1"/>
    <property type="molecule type" value="Genomic_DNA"/>
</dbReference>
<evidence type="ECO:0000313" key="1">
    <source>
        <dbReference type="EMBL" id="GIG86285.1"/>
    </source>
</evidence>
<name>A0ABQ4DV11_9ACTN</name>
<dbReference type="Proteomes" id="UP000646749">
    <property type="component" value="Unassembled WGS sequence"/>
</dbReference>